<feature type="chain" id="PRO_5022231499" evidence="1">
    <location>
        <begin position="25"/>
        <end position="402"/>
    </location>
</feature>
<dbReference type="RefSeq" id="WP_145433149.1">
    <property type="nucleotide sequence ID" value="NZ_CP036339.1"/>
</dbReference>
<dbReference type="InterPro" id="IPR011047">
    <property type="entry name" value="Quinoprotein_ADH-like_sf"/>
</dbReference>
<evidence type="ECO:0000313" key="3">
    <source>
        <dbReference type="Proteomes" id="UP000317909"/>
    </source>
</evidence>
<dbReference type="Proteomes" id="UP000317909">
    <property type="component" value="Chromosome"/>
</dbReference>
<dbReference type="OrthoDB" id="291134at2"/>
<accession>A0A517TYZ1</accession>
<dbReference type="AlphaFoldDB" id="A0A517TYZ1"/>
<dbReference type="Gene3D" id="2.130.10.10">
    <property type="entry name" value="YVTN repeat-like/Quinoprotein amine dehydrogenase"/>
    <property type="match status" value="2"/>
</dbReference>
<dbReference type="PANTHER" id="PTHR36220">
    <property type="entry name" value="UNNAMED PRODUCT"/>
    <property type="match status" value="1"/>
</dbReference>
<protein>
    <submittedName>
        <fullName evidence="2">PQQ enzyme repeat protein</fullName>
    </submittedName>
</protein>
<feature type="signal peptide" evidence="1">
    <location>
        <begin position="1"/>
        <end position="24"/>
    </location>
</feature>
<reference evidence="2 3" key="1">
    <citation type="submission" date="2019-02" db="EMBL/GenBank/DDBJ databases">
        <title>Deep-cultivation of Planctomycetes and their phenomic and genomic characterization uncovers novel biology.</title>
        <authorList>
            <person name="Wiegand S."/>
            <person name="Jogler M."/>
            <person name="Boedeker C."/>
            <person name="Pinto D."/>
            <person name="Vollmers J."/>
            <person name="Rivas-Marin E."/>
            <person name="Kohn T."/>
            <person name="Peeters S.H."/>
            <person name="Heuer A."/>
            <person name="Rast P."/>
            <person name="Oberbeckmann S."/>
            <person name="Bunk B."/>
            <person name="Jeske O."/>
            <person name="Meyerdierks A."/>
            <person name="Storesund J.E."/>
            <person name="Kallscheuer N."/>
            <person name="Luecker S."/>
            <person name="Lage O.M."/>
            <person name="Pohl T."/>
            <person name="Merkel B.J."/>
            <person name="Hornburger P."/>
            <person name="Mueller R.-W."/>
            <person name="Bruemmer F."/>
            <person name="Labrenz M."/>
            <person name="Spormann A.M."/>
            <person name="Op den Camp H."/>
            <person name="Overmann J."/>
            <person name="Amann R."/>
            <person name="Jetten M.S.M."/>
            <person name="Mascher T."/>
            <person name="Medema M.H."/>
            <person name="Devos D.P."/>
            <person name="Kaster A.-K."/>
            <person name="Ovreas L."/>
            <person name="Rohde M."/>
            <person name="Galperin M.Y."/>
            <person name="Jogler C."/>
        </authorList>
    </citation>
    <scope>NUCLEOTIDE SEQUENCE [LARGE SCALE GENOMIC DNA]</scope>
    <source>
        <strain evidence="2 3">I41</strain>
    </source>
</reference>
<dbReference type="KEGG" id="llh:I41_27640"/>
<keyword evidence="3" id="KW-1185">Reference proteome</keyword>
<dbReference type="SUPFAM" id="SSF50998">
    <property type="entry name" value="Quinoprotein alcohol dehydrogenase-like"/>
    <property type="match status" value="1"/>
</dbReference>
<dbReference type="Pfam" id="PF14312">
    <property type="entry name" value="FG-GAP_2"/>
    <property type="match status" value="5"/>
</dbReference>
<evidence type="ECO:0000256" key="1">
    <source>
        <dbReference type="SAM" id="SignalP"/>
    </source>
</evidence>
<dbReference type="InterPro" id="IPR015943">
    <property type="entry name" value="WD40/YVTN_repeat-like_dom_sf"/>
</dbReference>
<dbReference type="EMBL" id="CP036339">
    <property type="protein sequence ID" value="QDT73575.1"/>
    <property type="molecule type" value="Genomic_DNA"/>
</dbReference>
<gene>
    <name evidence="2" type="ORF">I41_27640</name>
</gene>
<sequence length="402" mass="41453" precursor="true">MQKNLIPFVILLNALVQISHVCCAAPSIGDELFKLTASDSTPFRVFGTSVAVSGQLALVGSPGSGNGGFSPGSAHLFDVSTGHELWNFTSAEAAPQHQFGSSVALSGNRAIVGAYGDPTAGGGAAYVFDVSTGQELFKLVVDDAHIGNTVAISGDVAVVGSYSDTAYLFNVTTGKQLFKLTASDTVPNDYFGFSVGISGNMAIVGSLNNAAYLFDVTTGQELLKLSDPNPAAHAFGQSVAISGNTALVGSPVIGSAAATLFDVTTGLALAKLTAPESPDLFGISVAIDGNTAIVGGWSYEESIRSAFLFDAITGQPRAKLIPSDDMALHFQEVNFGEAVAISGDFAVVGFSQDKAFTGSAYVYSIVPEPASLLLGCLGATLLPGRKSPERRQERGVRSIHAR</sequence>
<proteinExistence type="predicted"/>
<organism evidence="2 3">
    <name type="scientific">Lacipirellula limnantheis</name>
    <dbReference type="NCBI Taxonomy" id="2528024"/>
    <lineage>
        <taxon>Bacteria</taxon>
        <taxon>Pseudomonadati</taxon>
        <taxon>Planctomycetota</taxon>
        <taxon>Planctomycetia</taxon>
        <taxon>Pirellulales</taxon>
        <taxon>Lacipirellulaceae</taxon>
        <taxon>Lacipirellula</taxon>
    </lineage>
</organism>
<dbReference type="InterPro" id="IPR013517">
    <property type="entry name" value="FG-GAP"/>
</dbReference>
<name>A0A517TYZ1_9BACT</name>
<keyword evidence="1" id="KW-0732">Signal</keyword>
<dbReference type="PANTHER" id="PTHR36220:SF1">
    <property type="entry name" value="GAMMA TUBULIN COMPLEX COMPONENT C-TERMINAL DOMAIN-CONTAINING PROTEIN"/>
    <property type="match status" value="1"/>
</dbReference>
<evidence type="ECO:0000313" key="2">
    <source>
        <dbReference type="EMBL" id="QDT73575.1"/>
    </source>
</evidence>